<evidence type="ECO:0000313" key="2">
    <source>
        <dbReference type="Proteomes" id="UP000694540"/>
    </source>
</evidence>
<dbReference type="AlphaFoldDB" id="A0A8C3W623"/>
<protein>
    <submittedName>
        <fullName evidence="1">Uncharacterized protein</fullName>
    </submittedName>
</protein>
<organism evidence="1 2">
    <name type="scientific">Catagonus wagneri</name>
    <name type="common">Chacoan peccary</name>
    <dbReference type="NCBI Taxonomy" id="51154"/>
    <lineage>
        <taxon>Eukaryota</taxon>
        <taxon>Metazoa</taxon>
        <taxon>Chordata</taxon>
        <taxon>Craniata</taxon>
        <taxon>Vertebrata</taxon>
        <taxon>Euteleostomi</taxon>
        <taxon>Mammalia</taxon>
        <taxon>Eutheria</taxon>
        <taxon>Laurasiatheria</taxon>
        <taxon>Artiodactyla</taxon>
        <taxon>Suina</taxon>
        <taxon>Tayassuidae</taxon>
        <taxon>Catagonus</taxon>
    </lineage>
</organism>
<dbReference type="Proteomes" id="UP000694540">
    <property type="component" value="Unplaced"/>
</dbReference>
<name>A0A8C3W623_9CETA</name>
<dbReference type="Ensembl" id="ENSCWAT00000012486.1">
    <property type="protein sequence ID" value="ENSCWAP00000011466.1"/>
    <property type="gene ID" value="ENSCWAG00000008967.1"/>
</dbReference>
<accession>A0A8C3W623</accession>
<evidence type="ECO:0000313" key="1">
    <source>
        <dbReference type="Ensembl" id="ENSCWAP00000011466.1"/>
    </source>
</evidence>
<reference evidence="1" key="2">
    <citation type="submission" date="2025-09" db="UniProtKB">
        <authorList>
            <consortium name="Ensembl"/>
        </authorList>
    </citation>
    <scope>IDENTIFICATION</scope>
</reference>
<proteinExistence type="predicted"/>
<sequence>MSVGSVIHLSLSPSSFPPFLSLFSEAVTAQKQKTNLAKQAFCLLCASCFLCSMKTSVNIY</sequence>
<keyword evidence="2" id="KW-1185">Reference proteome</keyword>
<reference evidence="1" key="1">
    <citation type="submission" date="2025-08" db="UniProtKB">
        <authorList>
            <consortium name="Ensembl"/>
        </authorList>
    </citation>
    <scope>IDENTIFICATION</scope>
</reference>